<sequence>MRLTVSRRRKMVGIAGVWTFRVLCLVIAAATLRVLILPVAEVMPAMAPYMADLRSAVLAHIIFATLALALAPFQLSGKLRNRHPRLHRLSGYVYAFSIAVAAVASLALLPEFGGSYWALAGFAVLAVLWIGFTALGIDAARRRDFLRHRQWMLRSVALSFAAVVLRLMMPGLMASGMTYLETYDITAWASWVPSLIAVEWWLRRRPERNLA</sequence>
<dbReference type="Pfam" id="PF10067">
    <property type="entry name" value="DUF2306"/>
    <property type="match status" value="1"/>
</dbReference>
<dbReference type="AlphaFoldDB" id="A0A2W5S9W9"/>
<evidence type="ECO:0008006" key="4">
    <source>
        <dbReference type="Google" id="ProtNLM"/>
    </source>
</evidence>
<feature type="transmembrane region" description="Helical" evidence="1">
    <location>
        <begin position="89"/>
        <end position="109"/>
    </location>
</feature>
<proteinExistence type="predicted"/>
<evidence type="ECO:0000313" key="3">
    <source>
        <dbReference type="Proteomes" id="UP000248975"/>
    </source>
</evidence>
<evidence type="ECO:0000313" key="2">
    <source>
        <dbReference type="EMBL" id="PZQ96844.1"/>
    </source>
</evidence>
<feature type="transmembrane region" description="Helical" evidence="1">
    <location>
        <begin position="56"/>
        <end position="77"/>
    </location>
</feature>
<name>A0A2W5S9W9_CERSP</name>
<keyword evidence="1" id="KW-0472">Membrane</keyword>
<dbReference type="EMBL" id="QFQS01000003">
    <property type="protein sequence ID" value="PZQ96844.1"/>
    <property type="molecule type" value="Genomic_DNA"/>
</dbReference>
<feature type="transmembrane region" description="Helical" evidence="1">
    <location>
        <begin position="115"/>
        <end position="139"/>
    </location>
</feature>
<feature type="transmembrane region" description="Helical" evidence="1">
    <location>
        <begin position="12"/>
        <end position="36"/>
    </location>
</feature>
<accession>A0A2W5S9W9</accession>
<evidence type="ECO:0000256" key="1">
    <source>
        <dbReference type="SAM" id="Phobius"/>
    </source>
</evidence>
<organism evidence="2 3">
    <name type="scientific">Cereibacter sphaeroides</name>
    <name type="common">Rhodobacter sphaeroides</name>
    <dbReference type="NCBI Taxonomy" id="1063"/>
    <lineage>
        <taxon>Bacteria</taxon>
        <taxon>Pseudomonadati</taxon>
        <taxon>Pseudomonadota</taxon>
        <taxon>Alphaproteobacteria</taxon>
        <taxon>Rhodobacterales</taxon>
        <taxon>Paracoccaceae</taxon>
        <taxon>Cereibacter</taxon>
    </lineage>
</organism>
<protein>
    <recommendedName>
        <fullName evidence="4">DUF2306 domain-containing protein</fullName>
    </recommendedName>
</protein>
<feature type="transmembrane region" description="Helical" evidence="1">
    <location>
        <begin position="151"/>
        <end position="173"/>
    </location>
</feature>
<keyword evidence="1" id="KW-0812">Transmembrane</keyword>
<reference evidence="2 3" key="1">
    <citation type="submission" date="2017-08" db="EMBL/GenBank/DDBJ databases">
        <title>Infants hospitalized years apart are colonized by the same room-sourced microbial strains.</title>
        <authorList>
            <person name="Brooks B."/>
            <person name="Olm M.R."/>
            <person name="Firek B.A."/>
            <person name="Baker R."/>
            <person name="Thomas B.C."/>
            <person name="Morowitz M.J."/>
            <person name="Banfield J.F."/>
        </authorList>
    </citation>
    <scope>NUCLEOTIDE SEQUENCE [LARGE SCALE GENOMIC DNA]</scope>
    <source>
        <strain evidence="2">S2_003_000_R2_11</strain>
    </source>
</reference>
<dbReference type="Proteomes" id="UP000248975">
    <property type="component" value="Unassembled WGS sequence"/>
</dbReference>
<keyword evidence="1" id="KW-1133">Transmembrane helix</keyword>
<dbReference type="InterPro" id="IPR018750">
    <property type="entry name" value="DUF2306_membrane"/>
</dbReference>
<comment type="caution">
    <text evidence="2">The sequence shown here is derived from an EMBL/GenBank/DDBJ whole genome shotgun (WGS) entry which is preliminary data.</text>
</comment>
<feature type="transmembrane region" description="Helical" evidence="1">
    <location>
        <begin position="185"/>
        <end position="202"/>
    </location>
</feature>
<gene>
    <name evidence="2" type="ORF">DI533_14840</name>
</gene>